<keyword evidence="1" id="KW-0175">Coiled coil</keyword>
<evidence type="ECO:0000313" key="3">
    <source>
        <dbReference type="EMBL" id="KAH3864789.1"/>
    </source>
</evidence>
<feature type="chain" id="PRO_5038636395" evidence="2">
    <location>
        <begin position="20"/>
        <end position="106"/>
    </location>
</feature>
<evidence type="ECO:0000313" key="4">
    <source>
        <dbReference type="Proteomes" id="UP000828390"/>
    </source>
</evidence>
<dbReference type="AlphaFoldDB" id="A0A9D4LVZ1"/>
<protein>
    <submittedName>
        <fullName evidence="3">Uncharacterized protein</fullName>
    </submittedName>
</protein>
<accession>A0A9D4LVZ1</accession>
<comment type="caution">
    <text evidence="3">The sequence shown here is derived from an EMBL/GenBank/DDBJ whole genome shotgun (WGS) entry which is preliminary data.</text>
</comment>
<reference evidence="3" key="1">
    <citation type="journal article" date="2019" name="bioRxiv">
        <title>The Genome of the Zebra Mussel, Dreissena polymorpha: A Resource for Invasive Species Research.</title>
        <authorList>
            <person name="McCartney M.A."/>
            <person name="Auch B."/>
            <person name="Kono T."/>
            <person name="Mallez S."/>
            <person name="Zhang Y."/>
            <person name="Obille A."/>
            <person name="Becker A."/>
            <person name="Abrahante J.E."/>
            <person name="Garbe J."/>
            <person name="Badalamenti J.P."/>
            <person name="Herman A."/>
            <person name="Mangelson H."/>
            <person name="Liachko I."/>
            <person name="Sullivan S."/>
            <person name="Sone E.D."/>
            <person name="Koren S."/>
            <person name="Silverstein K.A.T."/>
            <person name="Beckman K.B."/>
            <person name="Gohl D.M."/>
        </authorList>
    </citation>
    <scope>NUCLEOTIDE SEQUENCE</scope>
    <source>
        <strain evidence="3">Duluth1</strain>
        <tissue evidence="3">Whole animal</tissue>
    </source>
</reference>
<keyword evidence="4" id="KW-1185">Reference proteome</keyword>
<name>A0A9D4LVZ1_DREPO</name>
<feature type="signal peptide" evidence="2">
    <location>
        <begin position="1"/>
        <end position="19"/>
    </location>
</feature>
<keyword evidence="2" id="KW-0732">Signal</keyword>
<evidence type="ECO:0000256" key="1">
    <source>
        <dbReference type="SAM" id="Coils"/>
    </source>
</evidence>
<evidence type="ECO:0000256" key="2">
    <source>
        <dbReference type="SAM" id="SignalP"/>
    </source>
</evidence>
<dbReference type="EMBL" id="JAIWYP010000002">
    <property type="protein sequence ID" value="KAH3864789.1"/>
    <property type="molecule type" value="Genomic_DNA"/>
</dbReference>
<feature type="coiled-coil region" evidence="1">
    <location>
        <begin position="45"/>
        <end position="79"/>
    </location>
</feature>
<gene>
    <name evidence="3" type="ORF">DPMN_027815</name>
</gene>
<dbReference type="Proteomes" id="UP000828390">
    <property type="component" value="Unassembled WGS sequence"/>
</dbReference>
<organism evidence="3 4">
    <name type="scientific">Dreissena polymorpha</name>
    <name type="common">Zebra mussel</name>
    <name type="synonym">Mytilus polymorpha</name>
    <dbReference type="NCBI Taxonomy" id="45954"/>
    <lineage>
        <taxon>Eukaryota</taxon>
        <taxon>Metazoa</taxon>
        <taxon>Spiralia</taxon>
        <taxon>Lophotrochozoa</taxon>
        <taxon>Mollusca</taxon>
        <taxon>Bivalvia</taxon>
        <taxon>Autobranchia</taxon>
        <taxon>Heteroconchia</taxon>
        <taxon>Euheterodonta</taxon>
        <taxon>Imparidentia</taxon>
        <taxon>Neoheterodontei</taxon>
        <taxon>Myida</taxon>
        <taxon>Dreissenoidea</taxon>
        <taxon>Dreissenidae</taxon>
        <taxon>Dreissena</taxon>
    </lineage>
</organism>
<reference evidence="3" key="2">
    <citation type="submission" date="2020-11" db="EMBL/GenBank/DDBJ databases">
        <authorList>
            <person name="McCartney M.A."/>
            <person name="Auch B."/>
            <person name="Kono T."/>
            <person name="Mallez S."/>
            <person name="Becker A."/>
            <person name="Gohl D.M."/>
            <person name="Silverstein K.A.T."/>
            <person name="Koren S."/>
            <person name="Bechman K.B."/>
            <person name="Herman A."/>
            <person name="Abrahante J.E."/>
            <person name="Garbe J."/>
        </authorList>
    </citation>
    <scope>NUCLEOTIDE SEQUENCE</scope>
    <source>
        <strain evidence="3">Duluth1</strain>
        <tissue evidence="3">Whole animal</tissue>
    </source>
</reference>
<sequence>MVTCTASLILLGLIIYVQEYGFEKLSEEPSCYSRFDFEYKLLTKIVALETTAAKLEDLISHLEEKIVDTNKKLANQNKLLQDMLGKISFVTFYDNIKNVYLKYSML</sequence>
<proteinExistence type="predicted"/>